<keyword evidence="1" id="KW-0812">Transmembrane</keyword>
<evidence type="ECO:0000313" key="5">
    <source>
        <dbReference type="Proteomes" id="UP000639772"/>
    </source>
</evidence>
<gene>
    <name evidence="3" type="ORF">HPP92_012630</name>
    <name evidence="2" type="ORF">HPP92_013042</name>
</gene>
<keyword evidence="1" id="KW-0472">Membrane</keyword>
<dbReference type="Proteomes" id="UP000639772">
    <property type="component" value="Chromosome 6"/>
</dbReference>
<feature type="transmembrane region" description="Helical" evidence="1">
    <location>
        <begin position="37"/>
        <end position="54"/>
    </location>
</feature>
<evidence type="ECO:0000256" key="1">
    <source>
        <dbReference type="SAM" id="Phobius"/>
    </source>
</evidence>
<feature type="transmembrane region" description="Helical" evidence="1">
    <location>
        <begin position="12"/>
        <end position="31"/>
    </location>
</feature>
<organism evidence="2 4">
    <name type="scientific">Vanilla planifolia</name>
    <name type="common">Vanilla</name>
    <dbReference type="NCBI Taxonomy" id="51239"/>
    <lineage>
        <taxon>Eukaryota</taxon>
        <taxon>Viridiplantae</taxon>
        <taxon>Streptophyta</taxon>
        <taxon>Embryophyta</taxon>
        <taxon>Tracheophyta</taxon>
        <taxon>Spermatophyta</taxon>
        <taxon>Magnoliopsida</taxon>
        <taxon>Liliopsida</taxon>
        <taxon>Asparagales</taxon>
        <taxon>Orchidaceae</taxon>
        <taxon>Vanilloideae</taxon>
        <taxon>Vanilleae</taxon>
        <taxon>Vanilla</taxon>
    </lineage>
</organism>
<dbReference type="EMBL" id="JADCNL010000006">
    <property type="protein sequence ID" value="KAG0476201.1"/>
    <property type="molecule type" value="Genomic_DNA"/>
</dbReference>
<evidence type="ECO:0000313" key="3">
    <source>
        <dbReference type="EMBL" id="KAG0477911.1"/>
    </source>
</evidence>
<keyword evidence="1" id="KW-1133">Transmembrane helix</keyword>
<dbReference type="Proteomes" id="UP000636800">
    <property type="component" value="Chromosome 6"/>
</dbReference>
<evidence type="ECO:0000313" key="2">
    <source>
        <dbReference type="EMBL" id="KAG0476201.1"/>
    </source>
</evidence>
<evidence type="ECO:0000313" key="4">
    <source>
        <dbReference type="Proteomes" id="UP000636800"/>
    </source>
</evidence>
<accession>A0A835UY91</accession>
<keyword evidence="4" id="KW-1185">Reference proteome</keyword>
<name>A0A835UY91_VANPL</name>
<proteinExistence type="predicted"/>
<dbReference type="EMBL" id="JADCNM010000006">
    <property type="protein sequence ID" value="KAG0477911.1"/>
    <property type="molecule type" value="Genomic_DNA"/>
</dbReference>
<protein>
    <submittedName>
        <fullName evidence="2">Uncharacterized protein</fullName>
    </submittedName>
</protein>
<comment type="caution">
    <text evidence="2">The sequence shown here is derived from an EMBL/GenBank/DDBJ whole genome shotgun (WGS) entry which is preliminary data.</text>
</comment>
<sequence length="120" mass="14176">MKDCILEDTLCYNIFSMMLLCCAIFVEVYIYHVSYYAFVQLIDCIYLCMLINALRNTELILMKKELEETHFLGLYLTHERNIGFCKFCSCRTSKAEYEEDETQLISNKQSLSNKMLLLSF</sequence>
<reference evidence="4 5" key="1">
    <citation type="journal article" date="2020" name="Nat. Food">
        <title>A phased Vanilla planifolia genome enables genetic improvement of flavour and production.</title>
        <authorList>
            <person name="Hasing T."/>
            <person name="Tang H."/>
            <person name="Brym M."/>
            <person name="Khazi F."/>
            <person name="Huang T."/>
            <person name="Chambers A.H."/>
        </authorList>
    </citation>
    <scope>NUCLEOTIDE SEQUENCE [LARGE SCALE GENOMIC DNA]</scope>
    <source>
        <tissue evidence="2">Leaf</tissue>
    </source>
</reference>
<dbReference type="AlphaFoldDB" id="A0A835UY91"/>